<dbReference type="InterPro" id="IPR013424">
    <property type="entry name" value="Ice-binding_C"/>
</dbReference>
<reference evidence="2 3" key="1">
    <citation type="submission" date="2020-02" db="EMBL/GenBank/DDBJ databases">
        <authorList>
            <person name="Kim M.K."/>
        </authorList>
    </citation>
    <scope>NUCLEOTIDE SEQUENCE [LARGE SCALE GENOMIC DNA]</scope>
    <source>
        <strain evidence="2 3">17J57-3</strain>
    </source>
</reference>
<comment type="caution">
    <text evidence="2">The sequence shown here is derived from an EMBL/GenBank/DDBJ whole genome shotgun (WGS) entry which is preliminary data.</text>
</comment>
<name>A0A6B3STL7_9BURK</name>
<dbReference type="Proteomes" id="UP000482155">
    <property type="component" value="Unassembled WGS sequence"/>
</dbReference>
<protein>
    <submittedName>
        <fullName evidence="2">PEP-CTERM sorting domain-containing protein</fullName>
    </submittedName>
</protein>
<dbReference type="NCBIfam" id="TIGR02595">
    <property type="entry name" value="PEP_CTERM"/>
    <property type="match status" value="1"/>
</dbReference>
<keyword evidence="3" id="KW-1185">Reference proteome</keyword>
<feature type="chain" id="PRO_5025442307" evidence="1">
    <location>
        <begin position="22"/>
        <end position="210"/>
    </location>
</feature>
<dbReference type="RefSeq" id="WP_163968041.1">
    <property type="nucleotide sequence ID" value="NZ_JAAIVB010000078.1"/>
</dbReference>
<proteinExistence type="predicted"/>
<feature type="signal peptide" evidence="1">
    <location>
        <begin position="1"/>
        <end position="21"/>
    </location>
</feature>
<dbReference type="AlphaFoldDB" id="A0A6B3STL7"/>
<accession>A0A6B3STL7</accession>
<dbReference type="EMBL" id="JAAIVB010000078">
    <property type="protein sequence ID" value="NEX64123.1"/>
    <property type="molecule type" value="Genomic_DNA"/>
</dbReference>
<organism evidence="2 3">
    <name type="scientific">Noviherbaspirillum galbum</name>
    <dbReference type="NCBI Taxonomy" id="2709383"/>
    <lineage>
        <taxon>Bacteria</taxon>
        <taxon>Pseudomonadati</taxon>
        <taxon>Pseudomonadota</taxon>
        <taxon>Betaproteobacteria</taxon>
        <taxon>Burkholderiales</taxon>
        <taxon>Oxalobacteraceae</taxon>
        <taxon>Noviherbaspirillum</taxon>
    </lineage>
</organism>
<evidence type="ECO:0000256" key="1">
    <source>
        <dbReference type="SAM" id="SignalP"/>
    </source>
</evidence>
<gene>
    <name evidence="2" type="ORF">G3574_23820</name>
</gene>
<sequence>MKLKAAVIGLALAAMSATASSADILVGSTINIFGNVSSIGGSGSLDSATGLDFFKNGSAGTPGGTISLGVGSTGTFSLFNTAGCPASPSAGGCGTIEDIADFGTFGPIAGFYTITEGANTLAFDLNTLNVDSRIPATGSSLASLTISGTGTFHLSGYNAAAGVFTLTSQGNGFTTFSASTVSIPEPMPIALLGIAGAGLALSRRKRVIGA</sequence>
<evidence type="ECO:0000313" key="2">
    <source>
        <dbReference type="EMBL" id="NEX64123.1"/>
    </source>
</evidence>
<evidence type="ECO:0000313" key="3">
    <source>
        <dbReference type="Proteomes" id="UP000482155"/>
    </source>
</evidence>
<keyword evidence="1" id="KW-0732">Signal</keyword>